<gene>
    <name evidence="1" type="ORF">E5329_01645</name>
</gene>
<name>A0AC61S143_9FIRM</name>
<reference evidence="1" key="1">
    <citation type="submission" date="2019-04" db="EMBL/GenBank/DDBJ databases">
        <title>Microbes associate with the intestines of laboratory mice.</title>
        <authorList>
            <person name="Navarre W."/>
            <person name="Wong E."/>
            <person name="Huang K."/>
            <person name="Tropini C."/>
            <person name="Ng K."/>
            <person name="Yu B."/>
        </authorList>
    </citation>
    <scope>NUCLEOTIDE SEQUENCE</scope>
    <source>
        <strain evidence="1">NM01_1-7b</strain>
    </source>
</reference>
<evidence type="ECO:0000313" key="1">
    <source>
        <dbReference type="EMBL" id="TGY98133.1"/>
    </source>
</evidence>
<keyword evidence="2" id="KW-1185">Reference proteome</keyword>
<organism evidence="1 2">
    <name type="scientific">Petralouisia muris</name>
    <dbReference type="NCBI Taxonomy" id="3032872"/>
    <lineage>
        <taxon>Bacteria</taxon>
        <taxon>Bacillati</taxon>
        <taxon>Bacillota</taxon>
        <taxon>Clostridia</taxon>
        <taxon>Lachnospirales</taxon>
        <taxon>Lachnospiraceae</taxon>
        <taxon>Petralouisia</taxon>
    </lineage>
</organism>
<dbReference type="Proteomes" id="UP000304953">
    <property type="component" value="Unassembled WGS sequence"/>
</dbReference>
<proteinExistence type="predicted"/>
<sequence>MSLFSGLDKSGLKSAETMETLENTQKEKEDQNIMEKQKELEKQQAAQTQRAIPPEKDFLLPKTTHCMACDQDFKVKTVKSGKARRLQPDRDLRPRFQYIDTLKYDVASCPFCGYTAMTRDFDKVTSTQIKLIKEQISAKFQPSKEPEEDSYSYDKAIERYKLALLNAAVKRGKESEKAYICLKISWLIRGKADTLPGSTQEELAVKEKLKKEEDTFYLQAYEGFSKAISQEMFPIYGMDESTMDYLLAYMSFYFKKYEMASKFLGGVLTSATASPRLKDMALDLKQDIVAQMKR</sequence>
<comment type="caution">
    <text evidence="1">The sequence shown here is derived from an EMBL/GenBank/DDBJ whole genome shotgun (WGS) entry which is preliminary data.</text>
</comment>
<dbReference type="EMBL" id="SRYA01000002">
    <property type="protein sequence ID" value="TGY98133.1"/>
    <property type="molecule type" value="Genomic_DNA"/>
</dbReference>
<evidence type="ECO:0000313" key="2">
    <source>
        <dbReference type="Proteomes" id="UP000304953"/>
    </source>
</evidence>
<accession>A0AC61S143</accession>
<protein>
    <submittedName>
        <fullName evidence="1">DUF2225 domain-containing protein</fullName>
    </submittedName>
</protein>